<gene>
    <name evidence="2" type="ORF">NRE15_14135</name>
</gene>
<keyword evidence="1" id="KW-1133">Transmembrane helix</keyword>
<keyword evidence="1" id="KW-0472">Membrane</keyword>
<accession>A0ABY5P5H6</accession>
<evidence type="ECO:0000313" key="2">
    <source>
        <dbReference type="EMBL" id="UUX34001.1"/>
    </source>
</evidence>
<protein>
    <recommendedName>
        <fullName evidence="4">Cell division protein FtsL</fullName>
    </recommendedName>
</protein>
<feature type="transmembrane region" description="Helical" evidence="1">
    <location>
        <begin position="63"/>
        <end position="82"/>
    </location>
</feature>
<keyword evidence="1" id="KW-0812">Transmembrane</keyword>
<name>A0ABY5P5H6_9LACT</name>
<reference evidence="2 3" key="1">
    <citation type="submission" date="2022-08" db="EMBL/GenBank/DDBJ databases">
        <title>Aerococcaceae sp. nov isolated from spoiled eye mask.</title>
        <authorList>
            <person name="Zhou G."/>
            <person name="Xie X.-B."/>
            <person name="Shi Q.-S."/>
            <person name="Wang Y.-S."/>
            <person name="Wen X."/>
            <person name="Peng H."/>
            <person name="Yang X.-J."/>
            <person name="Tao H.-B."/>
            <person name="Huang X.-M."/>
        </authorList>
    </citation>
    <scope>NUCLEOTIDE SEQUENCE [LARGE SCALE GENOMIC DNA]</scope>
    <source>
        <strain evidence="3">DM20194951</strain>
    </source>
</reference>
<sequence length="145" mass="16670">MAEPIRNSSSNYYVQSDKQESIYWQGNLQVNPSTESEETAVSYQDVEAKAVRRHAFLNTFDKVVIALVFGVSFVCLCLNLVIQYQTEPIIDATQNYQSHTEEIQLQTKILINEIAEQYDYDIIKQVAEQEGMQLEKSRVRNVGNQ</sequence>
<evidence type="ECO:0008006" key="4">
    <source>
        <dbReference type="Google" id="ProtNLM"/>
    </source>
</evidence>
<organism evidence="2 3">
    <name type="scientific">Fundicoccus culcitae</name>
    <dbReference type="NCBI Taxonomy" id="2969821"/>
    <lineage>
        <taxon>Bacteria</taxon>
        <taxon>Bacillati</taxon>
        <taxon>Bacillota</taxon>
        <taxon>Bacilli</taxon>
        <taxon>Lactobacillales</taxon>
        <taxon>Aerococcaceae</taxon>
        <taxon>Fundicoccus</taxon>
    </lineage>
</organism>
<dbReference type="Proteomes" id="UP001315967">
    <property type="component" value="Chromosome"/>
</dbReference>
<dbReference type="RefSeq" id="WP_313793503.1">
    <property type="nucleotide sequence ID" value="NZ_CP102453.1"/>
</dbReference>
<dbReference type="EMBL" id="CP102453">
    <property type="protein sequence ID" value="UUX34001.1"/>
    <property type="molecule type" value="Genomic_DNA"/>
</dbReference>
<evidence type="ECO:0000256" key="1">
    <source>
        <dbReference type="SAM" id="Phobius"/>
    </source>
</evidence>
<keyword evidence="3" id="KW-1185">Reference proteome</keyword>
<proteinExistence type="predicted"/>
<evidence type="ECO:0000313" key="3">
    <source>
        <dbReference type="Proteomes" id="UP001315967"/>
    </source>
</evidence>